<keyword evidence="2" id="KW-1133">Transmembrane helix</keyword>
<evidence type="ECO:0000313" key="4">
    <source>
        <dbReference type="Proteomes" id="UP000237466"/>
    </source>
</evidence>
<organism evidence="3 4">
    <name type="scientific">Vibrio vulnificus</name>
    <dbReference type="NCBI Taxonomy" id="672"/>
    <lineage>
        <taxon>Bacteria</taxon>
        <taxon>Pseudomonadati</taxon>
        <taxon>Pseudomonadota</taxon>
        <taxon>Gammaproteobacteria</taxon>
        <taxon>Vibrionales</taxon>
        <taxon>Vibrionaceae</taxon>
        <taxon>Vibrio</taxon>
    </lineage>
</organism>
<feature type="transmembrane region" description="Helical" evidence="2">
    <location>
        <begin position="79"/>
        <end position="103"/>
    </location>
</feature>
<dbReference type="EMBL" id="PDGH01000101">
    <property type="protein sequence ID" value="POB47310.1"/>
    <property type="molecule type" value="Genomic_DNA"/>
</dbReference>
<dbReference type="AlphaFoldDB" id="A0A2S3R2I7"/>
<dbReference type="Proteomes" id="UP000237466">
    <property type="component" value="Unassembled WGS sequence"/>
</dbReference>
<evidence type="ECO:0000256" key="1">
    <source>
        <dbReference type="SAM" id="MobiDB-lite"/>
    </source>
</evidence>
<feature type="compositionally biased region" description="Basic residues" evidence="1">
    <location>
        <begin position="19"/>
        <end position="35"/>
    </location>
</feature>
<sequence>MSNINKVKKQKSTQVKNHNVIKKLAKQQQKKRNRKVNKDSVNNSPSKKIAQSACNLVIANAVGLSGVGLYGILTQVGAMDIHVALFVIGQIVSVIASGVHVYFDVAYKDSG</sequence>
<gene>
    <name evidence="3" type="ORF">CRN52_14610</name>
</gene>
<keyword evidence="2" id="KW-0472">Membrane</keyword>
<feature type="region of interest" description="Disordered" evidence="1">
    <location>
        <begin position="1"/>
        <end position="47"/>
    </location>
</feature>
<comment type="caution">
    <text evidence="3">The sequence shown here is derived from an EMBL/GenBank/DDBJ whole genome shotgun (WGS) entry which is preliminary data.</text>
</comment>
<evidence type="ECO:0000256" key="2">
    <source>
        <dbReference type="SAM" id="Phobius"/>
    </source>
</evidence>
<feature type="compositionally biased region" description="Basic residues" evidence="1">
    <location>
        <begin position="1"/>
        <end position="11"/>
    </location>
</feature>
<proteinExistence type="predicted"/>
<protein>
    <submittedName>
        <fullName evidence="3">Uncharacterized protein</fullName>
    </submittedName>
</protein>
<reference evidence="3 4" key="1">
    <citation type="journal article" date="2018" name="Front. Microbiol.">
        <title>Phylogeny of Vibrio vulnificus from the Analysis of the Core-Genome: Implications for Intra-Species Taxonomy.</title>
        <authorList>
            <person name="Roig F.J."/>
            <person name="Gonzalez-Candelas F."/>
            <person name="Sanjuan E."/>
            <person name="Fouz B."/>
            <person name="Feil E.J."/>
            <person name="Llorens C."/>
            <person name="Baker-Austin C."/>
            <person name="Oliver J.D."/>
            <person name="Danin-Poleg Y."/>
            <person name="Gibas C.J."/>
            <person name="Kashi Y."/>
            <person name="Gulig P.A."/>
            <person name="Morrison S.S."/>
            <person name="Amaro C."/>
        </authorList>
    </citation>
    <scope>NUCLEOTIDE SEQUENCE [LARGE SCALE GENOMIC DNA]</scope>
    <source>
        <strain evidence="3 4">CECT4608</strain>
    </source>
</reference>
<name>A0A2S3R2I7_VIBVL</name>
<feature type="transmembrane region" description="Helical" evidence="2">
    <location>
        <begin position="53"/>
        <end position="73"/>
    </location>
</feature>
<dbReference type="RefSeq" id="WP_043011275.1">
    <property type="nucleotide sequence ID" value="NZ_PDGH01000101.1"/>
</dbReference>
<accession>A0A2S3R2I7</accession>
<evidence type="ECO:0000313" key="3">
    <source>
        <dbReference type="EMBL" id="POB47310.1"/>
    </source>
</evidence>
<keyword evidence="2" id="KW-0812">Transmembrane</keyword>